<name>A0A1J9R8I5_9EURO</name>
<feature type="compositionally biased region" description="Polar residues" evidence="1">
    <location>
        <begin position="22"/>
        <end position="37"/>
    </location>
</feature>
<dbReference type="AlphaFoldDB" id="A0A1J9R8I5"/>
<sequence length="763" mass="85343">MEGLRIPNHKDHQSPADEWSGILTSFRTLQATSQPRYQETRLSRNEAPQAMSSKKDRTGLQTPTHQERSNAAIANHPYTNTQNSPEAFARLQTSSSKRPDISSPENSNIGIANSVAADTPLKVAAEHVHETISKKGHVASSEHLSSRRQSLVLKIHPVSDPDLDAEMKRAVATPKKRDQEMVVLPRSPTDGSDKVLLPQYKKEYTAGSSPARGHPATPSNRQQPALTVQNPREISNQRSSTTSHCPDTSPNGIANGTGSVSASRAMQKISTSHGPPKLRQLANMGRRKPLIILNGANKTSMDPLKKTKIDDKLERLQREGKQKIAQQLRGIDLHAAEGPSPLERARQGEGNDPTSPVAKRISLVLAKRDTVALSPSLHGSRSGRNSSGDVGLDIGDSSDKAVYRTPFSERNSDYSEQRNNHQAMSACDNFSMSVGDWQHRPWDGYFGPEYNHRFKKWLKTVGELDRVWVNTDSPEFHDANFHSNGGRDMVVSQVKSPIAYLDPTDQQSAAHVHETASGYIYNWNSHLKRELQEAKWKKEMAMQMKLSQQCRQPLAIEMNPHTPKLNLYLRPIETKDLPGLLNLLNSYIHSTVRCVDLEPLSLEILEERIAECEREKFPALVAVEQKPRLGHALNGEEEEIFGCILACDFTGPATINRYTAELELFVDLKYCRLRVGSCLIDKLLEICDPDYYPNQGYHFDCAAAQADVYRAGKNRQVARLIFILHHVADSDGDYQWIKEWLVSKFGFEEQALLKGTGFKEGKW</sequence>
<evidence type="ECO:0008006" key="4">
    <source>
        <dbReference type="Google" id="ProtNLM"/>
    </source>
</evidence>
<dbReference type="OrthoDB" id="2129362at2759"/>
<dbReference type="VEuPathDB" id="FungiDB:ACJ73_04685"/>
<feature type="compositionally biased region" description="Polar residues" evidence="1">
    <location>
        <begin position="377"/>
        <end position="388"/>
    </location>
</feature>
<dbReference type="Proteomes" id="UP000242791">
    <property type="component" value="Unassembled WGS sequence"/>
</dbReference>
<protein>
    <recommendedName>
        <fullName evidence="4">N-acetyltransferase domain-containing protein</fullName>
    </recommendedName>
</protein>
<feature type="region of interest" description="Disordered" evidence="1">
    <location>
        <begin position="374"/>
        <end position="395"/>
    </location>
</feature>
<evidence type="ECO:0000313" key="3">
    <source>
        <dbReference type="Proteomes" id="UP000242791"/>
    </source>
</evidence>
<feature type="region of interest" description="Disordered" evidence="1">
    <location>
        <begin position="173"/>
        <end position="278"/>
    </location>
</feature>
<dbReference type="InterPro" id="IPR016181">
    <property type="entry name" value="Acyl_CoA_acyltransferase"/>
</dbReference>
<reference evidence="2 3" key="1">
    <citation type="submission" date="2015-08" db="EMBL/GenBank/DDBJ databases">
        <title>Emmonsia species relationships and genome sequence.</title>
        <authorList>
            <person name="Cuomo C.A."/>
            <person name="Schwartz I.S."/>
            <person name="Kenyon C."/>
            <person name="De Hoog G.S."/>
            <person name="Govender N.P."/>
            <person name="Botha A."/>
            <person name="Moreno L."/>
            <person name="De Vries M."/>
            <person name="Munoz J.F."/>
            <person name="Stielow J.B."/>
        </authorList>
    </citation>
    <scope>NUCLEOTIDE SEQUENCE [LARGE SCALE GENOMIC DNA]</scope>
    <source>
        <strain evidence="2 3">EI222</strain>
    </source>
</reference>
<accession>A0A1J9R8I5</accession>
<dbReference type="SUPFAM" id="SSF55729">
    <property type="entry name" value="Acyl-CoA N-acyltransferases (Nat)"/>
    <property type="match status" value="1"/>
</dbReference>
<feature type="region of interest" description="Disordered" evidence="1">
    <location>
        <begin position="332"/>
        <end position="356"/>
    </location>
</feature>
<proteinExistence type="predicted"/>
<evidence type="ECO:0000256" key="1">
    <source>
        <dbReference type="SAM" id="MobiDB-lite"/>
    </source>
</evidence>
<dbReference type="STRING" id="1658174.A0A1J9R8I5"/>
<gene>
    <name evidence="2" type="ORF">ACJ73_04685</name>
</gene>
<feature type="region of interest" description="Disordered" evidence="1">
    <location>
        <begin position="1"/>
        <end position="83"/>
    </location>
</feature>
<dbReference type="Gene3D" id="3.40.630.30">
    <property type="match status" value="1"/>
</dbReference>
<dbReference type="EMBL" id="LGTZ01000666">
    <property type="protein sequence ID" value="OJD23957.1"/>
    <property type="molecule type" value="Genomic_DNA"/>
</dbReference>
<feature type="compositionally biased region" description="Polar residues" evidence="1">
    <location>
        <begin position="217"/>
        <end position="273"/>
    </location>
</feature>
<comment type="caution">
    <text evidence="2">The sequence shown here is derived from an EMBL/GenBank/DDBJ whole genome shotgun (WGS) entry which is preliminary data.</text>
</comment>
<evidence type="ECO:0000313" key="2">
    <source>
        <dbReference type="EMBL" id="OJD23957.1"/>
    </source>
</evidence>
<organism evidence="2 3">
    <name type="scientific">Blastomyces percursus</name>
    <dbReference type="NCBI Taxonomy" id="1658174"/>
    <lineage>
        <taxon>Eukaryota</taxon>
        <taxon>Fungi</taxon>
        <taxon>Dikarya</taxon>
        <taxon>Ascomycota</taxon>
        <taxon>Pezizomycotina</taxon>
        <taxon>Eurotiomycetes</taxon>
        <taxon>Eurotiomycetidae</taxon>
        <taxon>Onygenales</taxon>
        <taxon>Ajellomycetaceae</taxon>
        <taxon>Blastomyces</taxon>
    </lineage>
</organism>
<keyword evidence="3" id="KW-1185">Reference proteome</keyword>